<dbReference type="SUPFAM" id="SSF53300">
    <property type="entry name" value="vWA-like"/>
    <property type="match status" value="1"/>
</dbReference>
<feature type="domain" description="VWFA" evidence="2">
    <location>
        <begin position="27"/>
        <end position="206"/>
    </location>
</feature>
<sequence>MRKLTAIAAALMAGLVIMGGPAAAAERAIIVMDGSGSMWGQIDGRTKIEIARETLGGVLTAIPDDLELGLIAYGHRERGACSDIEEIVAPGTGNRDAIAEAVGALNPKGKTPISDAVRIAAESLRYTEDKATVILVTDGIETCEADPCAAATALDQQGIDFTAHVIGFGLSDEEGAQVSCLAENTGGKFIMAGNADELGDALTETVTAEPEPEPQFAIGPGMEDGVDRPGSDFERIVLTDADPAICQSACEDNAACLAWTFVKPGVQRDDAVCYLKEPAPAARENDCCISGLSDKPVPVDRNLTAMAMLAEDVPLDTIDTFWEVFPIGEAGQPGDRVDYRYERAGYDRFVEPGRYLLRGSAGMVSAETTVDLSATETTDTRLVYEAGIVDLTVAPAEGLEPDGNAYINIAAGDETETAYGRLVHVVPAGAVDLTVRIGEAELTETLDIAAGQTLERTVIVPAGRLTTGALYAEGGPVVESGNIRYDVFSAKKKLDGSRTGWTGSYGAGDYMLPPGDYVVEARLGIATAEAPVSIGAGELSEVELVMDAGVLAIEAPGARRIDVLAGKADIEGDRARLEGAYGEALQVTAPGGDYLVRVEYQGDRAPVEQAVSVTAGERTETTIE</sequence>
<feature type="signal peptide" evidence="1">
    <location>
        <begin position="1"/>
        <end position="24"/>
    </location>
</feature>
<keyword evidence="1" id="KW-0732">Signal</keyword>
<reference evidence="3 4" key="1">
    <citation type="journal article" date="2017" name="Int. J. Syst. Evol. Microbiol.">
        <title>Roseitalea porphyridii gen. nov., sp. nov., isolated from a red alga, and reclassification of Hoeflea suaedae Chung et al. 2013 as Pseudohoeflea suaedae gen. nov., comb. nov.</title>
        <authorList>
            <person name="Hyeon J.W."/>
            <person name="Jeong S.E."/>
            <person name="Baek K."/>
            <person name="Jeon C.O."/>
        </authorList>
    </citation>
    <scope>NUCLEOTIDE SEQUENCE [LARGE SCALE GENOMIC DNA]</scope>
    <source>
        <strain evidence="3 4">MA7-20</strain>
    </source>
</reference>
<name>A0A4P6V1A3_9HYPH</name>
<gene>
    <name evidence="3" type="ORF">E0E05_07490</name>
</gene>
<dbReference type="Pfam" id="PF14295">
    <property type="entry name" value="PAN_4"/>
    <property type="match status" value="1"/>
</dbReference>
<accession>A0A4P6V1A3</accession>
<evidence type="ECO:0000256" key="1">
    <source>
        <dbReference type="SAM" id="SignalP"/>
    </source>
</evidence>
<dbReference type="InterPro" id="IPR003609">
    <property type="entry name" value="Pan_app"/>
</dbReference>
<dbReference type="EMBL" id="CP036532">
    <property type="protein sequence ID" value="QBK30454.1"/>
    <property type="molecule type" value="Genomic_DNA"/>
</dbReference>
<dbReference type="Gene3D" id="3.40.50.410">
    <property type="entry name" value="von Willebrand factor, type A domain"/>
    <property type="match status" value="1"/>
</dbReference>
<dbReference type="InterPro" id="IPR002035">
    <property type="entry name" value="VWF_A"/>
</dbReference>
<feature type="chain" id="PRO_5020324028" evidence="1">
    <location>
        <begin position="25"/>
        <end position="624"/>
    </location>
</feature>
<protein>
    <submittedName>
        <fullName evidence="3">VWA domain-containing protein</fullName>
    </submittedName>
</protein>
<proteinExistence type="predicted"/>
<evidence type="ECO:0000259" key="2">
    <source>
        <dbReference type="PROSITE" id="PS50234"/>
    </source>
</evidence>
<dbReference type="Pfam" id="PF13519">
    <property type="entry name" value="VWA_2"/>
    <property type="match status" value="1"/>
</dbReference>
<evidence type="ECO:0000313" key="3">
    <source>
        <dbReference type="EMBL" id="QBK30454.1"/>
    </source>
</evidence>
<dbReference type="AlphaFoldDB" id="A0A4P6V1A3"/>
<dbReference type="Gene3D" id="3.50.4.10">
    <property type="entry name" value="Hepatocyte Growth Factor"/>
    <property type="match status" value="1"/>
</dbReference>
<dbReference type="InterPro" id="IPR036465">
    <property type="entry name" value="vWFA_dom_sf"/>
</dbReference>
<dbReference type="Proteomes" id="UP000293719">
    <property type="component" value="Chromosome"/>
</dbReference>
<dbReference type="RefSeq" id="WP_131616148.1">
    <property type="nucleotide sequence ID" value="NZ_CP036532.1"/>
</dbReference>
<dbReference type="OrthoDB" id="9783818at2"/>
<dbReference type="SMART" id="SM00327">
    <property type="entry name" value="VWA"/>
    <property type="match status" value="1"/>
</dbReference>
<keyword evidence="4" id="KW-1185">Reference proteome</keyword>
<dbReference type="KEGG" id="rpod:E0E05_07490"/>
<dbReference type="PROSITE" id="PS50234">
    <property type="entry name" value="VWFA"/>
    <property type="match status" value="1"/>
</dbReference>
<organism evidence="3 4">
    <name type="scientific">Roseitalea porphyridii</name>
    <dbReference type="NCBI Taxonomy" id="1852022"/>
    <lineage>
        <taxon>Bacteria</taxon>
        <taxon>Pseudomonadati</taxon>
        <taxon>Pseudomonadota</taxon>
        <taxon>Alphaproteobacteria</taxon>
        <taxon>Hyphomicrobiales</taxon>
        <taxon>Ahrensiaceae</taxon>
        <taxon>Roseitalea</taxon>
    </lineage>
</organism>
<dbReference type="GeneID" id="90767134"/>
<evidence type="ECO:0000313" key="4">
    <source>
        <dbReference type="Proteomes" id="UP000293719"/>
    </source>
</evidence>